<proteinExistence type="predicted"/>
<evidence type="ECO:0000256" key="1">
    <source>
        <dbReference type="SAM" id="MobiDB-lite"/>
    </source>
</evidence>
<organism evidence="3">
    <name type="scientific">Streptomyces sp. Y1</name>
    <dbReference type="NCBI Taxonomy" id="3238634"/>
    <lineage>
        <taxon>Bacteria</taxon>
        <taxon>Bacillati</taxon>
        <taxon>Actinomycetota</taxon>
        <taxon>Actinomycetes</taxon>
        <taxon>Kitasatosporales</taxon>
        <taxon>Streptomycetaceae</taxon>
        <taxon>Streptomyces</taxon>
    </lineage>
</organism>
<dbReference type="InterPro" id="IPR005094">
    <property type="entry name" value="Endonuclease_MobA/VirD2"/>
</dbReference>
<feature type="compositionally biased region" description="Basic and acidic residues" evidence="1">
    <location>
        <begin position="499"/>
        <end position="510"/>
    </location>
</feature>
<protein>
    <submittedName>
        <fullName evidence="3">Mobilization protein</fullName>
    </submittedName>
</protein>
<dbReference type="AlphaFoldDB" id="A0AB39TVW2"/>
<sequence>MALLLDAPVRALRGSVPSEYVYHVAVRVAPDDPVLSDEQWAEVARGMMAAAGIAPHGDLWGCRWVAVRHARDHIHIVATKARQDGIQPNLWQDIVRMQQLARRFEARWGLRRLTSGDRTAKRWPTTGETRKAVRRRLTESVREQLERTVRVAAAGAADEEDFFARLRSSGVRVARRAAPGGGSPTGYAVALPGDRDRGHRAVWFGGSSLAYDLSLPRVRERWQHLPAPTPEVSPSALWPMLERSVLAASEHLGGAGAPRGAGDVAALGDLLVLAPGAAPPVARARLRECATAFERAARAPGKRDLDGQARALFRSSARILSSAATASGRNDTAAFLGFLLALVTAVAAAQRWHQEQGFELQAEAAGRAGRVLREAVEVGTGAAAGDVARPRARRGTESDGAILLTRALPAHASTVLMDPAWPDLCQRLAALERLGIDAGSVLAAVAARRELHSAGSIAQVLVWRLDGWLAAHDRASDPPPAAPGGARTPPSPPAAAAHLRSDRDGPNRVR</sequence>
<gene>
    <name evidence="3" type="ORF">AB2U05_34510</name>
</gene>
<feature type="region of interest" description="Disordered" evidence="1">
    <location>
        <begin position="473"/>
        <end position="510"/>
    </location>
</feature>
<dbReference type="EMBL" id="CP163445">
    <property type="protein sequence ID" value="XDQ83255.1"/>
    <property type="molecule type" value="Genomic_DNA"/>
</dbReference>
<feature type="domain" description="MobA/VirD2-like nuclease" evidence="2">
    <location>
        <begin position="13"/>
        <end position="110"/>
    </location>
</feature>
<name>A0AB39TVW2_9ACTN</name>
<dbReference type="RefSeq" id="WP_369185425.1">
    <property type="nucleotide sequence ID" value="NZ_CP163445.1"/>
</dbReference>
<reference evidence="3" key="1">
    <citation type="submission" date="2024-07" db="EMBL/GenBank/DDBJ databases">
        <authorList>
            <person name="Yu S.T."/>
        </authorList>
    </citation>
    <scope>NUCLEOTIDE SEQUENCE</scope>
    <source>
        <strain evidence="3">Y1</strain>
    </source>
</reference>
<feature type="compositionally biased region" description="Low complexity" evidence="1">
    <location>
        <begin position="483"/>
        <end position="498"/>
    </location>
</feature>
<evidence type="ECO:0000313" key="3">
    <source>
        <dbReference type="EMBL" id="XDQ83255.1"/>
    </source>
</evidence>
<dbReference type="Pfam" id="PF03432">
    <property type="entry name" value="Relaxase"/>
    <property type="match status" value="1"/>
</dbReference>
<evidence type="ECO:0000259" key="2">
    <source>
        <dbReference type="Pfam" id="PF03432"/>
    </source>
</evidence>
<accession>A0AB39TVW2</accession>